<comment type="caution">
    <text evidence="1">The sequence shown here is derived from an EMBL/GenBank/DDBJ whole genome shotgun (WGS) entry which is preliminary data.</text>
</comment>
<keyword evidence="2" id="KW-1185">Reference proteome</keyword>
<accession>A0ABR2LU97</accession>
<name>A0ABR2LU97_9ASPA</name>
<evidence type="ECO:0000313" key="1">
    <source>
        <dbReference type="EMBL" id="KAK8950467.1"/>
    </source>
</evidence>
<reference evidence="1 2" key="1">
    <citation type="journal article" date="2022" name="Nat. Plants">
        <title>Genomes of leafy and leafless Platanthera orchids illuminate the evolution of mycoheterotrophy.</title>
        <authorList>
            <person name="Li M.H."/>
            <person name="Liu K.W."/>
            <person name="Li Z."/>
            <person name="Lu H.C."/>
            <person name="Ye Q.L."/>
            <person name="Zhang D."/>
            <person name="Wang J.Y."/>
            <person name="Li Y.F."/>
            <person name="Zhong Z.M."/>
            <person name="Liu X."/>
            <person name="Yu X."/>
            <person name="Liu D.K."/>
            <person name="Tu X.D."/>
            <person name="Liu B."/>
            <person name="Hao Y."/>
            <person name="Liao X.Y."/>
            <person name="Jiang Y.T."/>
            <person name="Sun W.H."/>
            <person name="Chen J."/>
            <person name="Chen Y.Q."/>
            <person name="Ai Y."/>
            <person name="Zhai J.W."/>
            <person name="Wu S.S."/>
            <person name="Zhou Z."/>
            <person name="Hsiao Y.Y."/>
            <person name="Wu W.L."/>
            <person name="Chen Y.Y."/>
            <person name="Lin Y.F."/>
            <person name="Hsu J.L."/>
            <person name="Li C.Y."/>
            <person name="Wang Z.W."/>
            <person name="Zhao X."/>
            <person name="Zhong W.Y."/>
            <person name="Ma X.K."/>
            <person name="Ma L."/>
            <person name="Huang J."/>
            <person name="Chen G.Z."/>
            <person name="Huang M.Z."/>
            <person name="Huang L."/>
            <person name="Peng D.H."/>
            <person name="Luo Y.B."/>
            <person name="Zou S.Q."/>
            <person name="Chen S.P."/>
            <person name="Lan S."/>
            <person name="Tsai W.C."/>
            <person name="Van de Peer Y."/>
            <person name="Liu Z.J."/>
        </authorList>
    </citation>
    <scope>NUCLEOTIDE SEQUENCE [LARGE SCALE GENOMIC DNA]</scope>
    <source>
        <strain evidence="1">Lor288</strain>
    </source>
</reference>
<evidence type="ECO:0000313" key="2">
    <source>
        <dbReference type="Proteomes" id="UP001412067"/>
    </source>
</evidence>
<proteinExistence type="predicted"/>
<organism evidence="1 2">
    <name type="scientific">Platanthera guangdongensis</name>
    <dbReference type="NCBI Taxonomy" id="2320717"/>
    <lineage>
        <taxon>Eukaryota</taxon>
        <taxon>Viridiplantae</taxon>
        <taxon>Streptophyta</taxon>
        <taxon>Embryophyta</taxon>
        <taxon>Tracheophyta</taxon>
        <taxon>Spermatophyta</taxon>
        <taxon>Magnoliopsida</taxon>
        <taxon>Liliopsida</taxon>
        <taxon>Asparagales</taxon>
        <taxon>Orchidaceae</taxon>
        <taxon>Orchidoideae</taxon>
        <taxon>Orchideae</taxon>
        <taxon>Orchidinae</taxon>
        <taxon>Platanthera</taxon>
    </lineage>
</organism>
<dbReference type="EMBL" id="JBBWWR010000015">
    <property type="protein sequence ID" value="KAK8950467.1"/>
    <property type="molecule type" value="Genomic_DNA"/>
</dbReference>
<gene>
    <name evidence="1" type="ORF">KSP40_PGU009480</name>
</gene>
<protein>
    <submittedName>
        <fullName evidence="1">Uncharacterized protein</fullName>
    </submittedName>
</protein>
<dbReference type="Proteomes" id="UP001412067">
    <property type="component" value="Unassembled WGS sequence"/>
</dbReference>
<sequence length="60" mass="7251">MSIYNMLFPMVLGFMNYDKQKMVYGQSFIITLSHTNHLYNTIQYFYEKNHINGFLRSFSL</sequence>